<dbReference type="EMBL" id="MEXN01000003">
    <property type="protein sequence ID" value="OGD04103.1"/>
    <property type="molecule type" value="Genomic_DNA"/>
</dbReference>
<dbReference type="AlphaFoldDB" id="A0A1F4ZCS0"/>
<reference evidence="1 2" key="1">
    <citation type="journal article" date="2016" name="Nat. Commun.">
        <title>Thousands of microbial genomes shed light on interconnected biogeochemical processes in an aquifer system.</title>
        <authorList>
            <person name="Anantharaman K."/>
            <person name="Brown C.T."/>
            <person name="Hug L.A."/>
            <person name="Sharon I."/>
            <person name="Castelle C.J."/>
            <person name="Probst A.J."/>
            <person name="Thomas B.C."/>
            <person name="Singh A."/>
            <person name="Wilkins M.J."/>
            <person name="Karaoz U."/>
            <person name="Brodie E.L."/>
            <person name="Williams K.H."/>
            <person name="Hubbard S.S."/>
            <person name="Banfield J.F."/>
        </authorList>
    </citation>
    <scope>NUCLEOTIDE SEQUENCE [LARGE SCALE GENOMIC DNA]</scope>
</reference>
<dbReference type="Proteomes" id="UP000177080">
    <property type="component" value="Unassembled WGS sequence"/>
</dbReference>
<organism evidence="1 2">
    <name type="scientific">Candidatus Amesbacteria bacterium RIFCSPLOWO2_01_FULL_48_25</name>
    <dbReference type="NCBI Taxonomy" id="1797259"/>
    <lineage>
        <taxon>Bacteria</taxon>
        <taxon>Candidatus Amesiibacteriota</taxon>
    </lineage>
</organism>
<evidence type="ECO:0000313" key="1">
    <source>
        <dbReference type="EMBL" id="OGD04103.1"/>
    </source>
</evidence>
<evidence type="ECO:0000313" key="2">
    <source>
        <dbReference type="Proteomes" id="UP000177080"/>
    </source>
</evidence>
<protein>
    <recommendedName>
        <fullName evidence="3">General secretion pathway GspH domain-containing protein</fullName>
    </recommendedName>
</protein>
<accession>A0A1F4ZCS0</accession>
<gene>
    <name evidence="1" type="ORF">A2989_01755</name>
</gene>
<comment type="caution">
    <text evidence="1">The sequence shown here is derived from an EMBL/GenBank/DDBJ whole genome shotgun (WGS) entry which is preliminary data.</text>
</comment>
<evidence type="ECO:0008006" key="3">
    <source>
        <dbReference type="Google" id="ProtNLM"/>
    </source>
</evidence>
<proteinExistence type="predicted"/>
<sequence>MELIIIMGLLASLFVFSSINLLRPQRSSSLEVTLTQVVADLRHQQLKAMTGENGGGDFGVYFETGSYYLFSGSSYTPGDPANSQVDLESTLQFSAVSVPNPLVFQAGSGDAPPGALVLGHADGSLIHTLNFNPHGVVTQVD</sequence>
<dbReference type="STRING" id="1797259.A2989_01755"/>
<name>A0A1F4ZCS0_9BACT</name>